<organism evidence="1 2">
    <name type="scientific">Morus notabilis</name>
    <dbReference type="NCBI Taxonomy" id="981085"/>
    <lineage>
        <taxon>Eukaryota</taxon>
        <taxon>Viridiplantae</taxon>
        <taxon>Streptophyta</taxon>
        <taxon>Embryophyta</taxon>
        <taxon>Tracheophyta</taxon>
        <taxon>Spermatophyta</taxon>
        <taxon>Magnoliopsida</taxon>
        <taxon>eudicotyledons</taxon>
        <taxon>Gunneridae</taxon>
        <taxon>Pentapetalae</taxon>
        <taxon>rosids</taxon>
        <taxon>fabids</taxon>
        <taxon>Rosales</taxon>
        <taxon>Moraceae</taxon>
        <taxon>Moreae</taxon>
        <taxon>Morus</taxon>
    </lineage>
</organism>
<reference evidence="2" key="1">
    <citation type="submission" date="2013-01" db="EMBL/GenBank/DDBJ databases">
        <title>Draft Genome Sequence of a Mulberry Tree, Morus notabilis C.K. Schneid.</title>
        <authorList>
            <person name="He N."/>
            <person name="Zhao S."/>
        </authorList>
    </citation>
    <scope>NUCLEOTIDE SEQUENCE</scope>
</reference>
<dbReference type="EMBL" id="KE345297">
    <property type="protein sequence ID" value="EXB99116.1"/>
    <property type="molecule type" value="Genomic_DNA"/>
</dbReference>
<name>W9SCF5_9ROSA</name>
<evidence type="ECO:0000313" key="2">
    <source>
        <dbReference type="Proteomes" id="UP000030645"/>
    </source>
</evidence>
<dbReference type="AlphaFoldDB" id="W9SCF5"/>
<accession>W9SCF5</accession>
<dbReference type="Proteomes" id="UP000030645">
    <property type="component" value="Unassembled WGS sequence"/>
</dbReference>
<gene>
    <name evidence="1" type="ORF">L484_007024</name>
</gene>
<dbReference type="PANTHER" id="PTHR33740">
    <property type="entry name" value="GPI-ANCHORED ADHESIN-LIKE PROTEIN"/>
    <property type="match status" value="1"/>
</dbReference>
<dbReference type="PANTHER" id="PTHR33740:SF1">
    <property type="entry name" value="SLH DOMAIN PROTEIN"/>
    <property type="match status" value="1"/>
</dbReference>
<proteinExistence type="predicted"/>
<dbReference type="KEGG" id="mnt:21390437"/>
<keyword evidence="2" id="KW-1185">Reference proteome</keyword>
<evidence type="ECO:0000313" key="1">
    <source>
        <dbReference type="EMBL" id="EXB99116.1"/>
    </source>
</evidence>
<protein>
    <submittedName>
        <fullName evidence="1">Uncharacterized protein</fullName>
    </submittedName>
</protein>
<dbReference type="STRING" id="981085.W9SCF5"/>
<sequence length="71" mass="7728">MEELTPDGSPGLYMDVGWDNSIIRKVFGKSKQFQPNKPSTKAQAAVALTSGRMTEAIQNELLRLEAESSAS</sequence>
<dbReference type="OrthoDB" id="1931230at2759"/>